<dbReference type="InterPro" id="IPR000792">
    <property type="entry name" value="Tscrpt_reg_LuxR_C"/>
</dbReference>
<dbReference type="PROSITE" id="PS50110">
    <property type="entry name" value="RESPONSE_REGULATORY"/>
    <property type="match status" value="1"/>
</dbReference>
<sequence>MGIRVVLAEDNALLRRGLSALLSEHPDVDAVHEAHDHDSLVALVEEVGPDVVLADIRMPPTHTDEGIRAANTFRRTHPGLGVVVLSQHADAERALALVSGGSTHRGYLLKERVSDVDQVVAALHAVRRGESVIDAHVVDALMSHRMRFAESPVARLTAREREVLARVATGASNSAVAEHLHVTSRAVEKHINSIFAKLDLPPGDSTHRRVAAVLMYLGDVRGPGGQGPSARV</sequence>
<dbReference type="InterPro" id="IPR016032">
    <property type="entry name" value="Sig_transdc_resp-reg_C-effctor"/>
</dbReference>
<dbReference type="Gene3D" id="3.40.50.2300">
    <property type="match status" value="1"/>
</dbReference>
<evidence type="ECO:0000256" key="4">
    <source>
        <dbReference type="ARBA" id="ARBA00023163"/>
    </source>
</evidence>
<dbReference type="GO" id="GO:0000160">
    <property type="term" value="P:phosphorelay signal transduction system"/>
    <property type="evidence" value="ECO:0007669"/>
    <property type="project" value="InterPro"/>
</dbReference>
<dbReference type="SMART" id="SM00421">
    <property type="entry name" value="HTH_LUXR"/>
    <property type="match status" value="1"/>
</dbReference>
<keyword evidence="3" id="KW-0238">DNA-binding</keyword>
<dbReference type="PANTHER" id="PTHR43214">
    <property type="entry name" value="TWO-COMPONENT RESPONSE REGULATOR"/>
    <property type="match status" value="1"/>
</dbReference>
<dbReference type="PROSITE" id="PS50043">
    <property type="entry name" value="HTH_LUXR_2"/>
    <property type="match status" value="1"/>
</dbReference>
<name>A0A2N3YL63_9MICO</name>
<dbReference type="SUPFAM" id="SSF52172">
    <property type="entry name" value="CheY-like"/>
    <property type="match status" value="1"/>
</dbReference>
<accession>A0A2N3YL63</accession>
<dbReference type="CDD" id="cd17535">
    <property type="entry name" value="REC_NarL-like"/>
    <property type="match status" value="1"/>
</dbReference>
<dbReference type="SMART" id="SM00448">
    <property type="entry name" value="REC"/>
    <property type="match status" value="1"/>
</dbReference>
<dbReference type="PRINTS" id="PR00038">
    <property type="entry name" value="HTHLUXR"/>
</dbReference>
<dbReference type="InterPro" id="IPR011006">
    <property type="entry name" value="CheY-like_superfamily"/>
</dbReference>
<dbReference type="InterPro" id="IPR058245">
    <property type="entry name" value="NreC/VraR/RcsB-like_REC"/>
</dbReference>
<dbReference type="GO" id="GO:0003677">
    <property type="term" value="F:DNA binding"/>
    <property type="evidence" value="ECO:0007669"/>
    <property type="project" value="UniProtKB-KW"/>
</dbReference>
<dbReference type="GO" id="GO:0006355">
    <property type="term" value="P:regulation of DNA-templated transcription"/>
    <property type="evidence" value="ECO:0007669"/>
    <property type="project" value="InterPro"/>
</dbReference>
<dbReference type="Pfam" id="PF00072">
    <property type="entry name" value="Response_reg"/>
    <property type="match status" value="1"/>
</dbReference>
<dbReference type="CDD" id="cd06170">
    <property type="entry name" value="LuxR_C_like"/>
    <property type="match status" value="1"/>
</dbReference>
<dbReference type="SUPFAM" id="SSF46894">
    <property type="entry name" value="C-terminal effector domain of the bipartite response regulators"/>
    <property type="match status" value="1"/>
</dbReference>
<evidence type="ECO:0000256" key="3">
    <source>
        <dbReference type="ARBA" id="ARBA00023125"/>
    </source>
</evidence>
<dbReference type="InterPro" id="IPR039420">
    <property type="entry name" value="WalR-like"/>
</dbReference>
<evidence type="ECO:0000313" key="8">
    <source>
        <dbReference type="EMBL" id="PKW27597.1"/>
    </source>
</evidence>
<dbReference type="OrthoDB" id="9808843at2"/>
<comment type="caution">
    <text evidence="8">The sequence shown here is derived from an EMBL/GenBank/DDBJ whole genome shotgun (WGS) entry which is preliminary data.</text>
</comment>
<evidence type="ECO:0000259" key="7">
    <source>
        <dbReference type="PROSITE" id="PS50110"/>
    </source>
</evidence>
<dbReference type="PANTHER" id="PTHR43214:SF24">
    <property type="entry name" value="TRANSCRIPTIONAL REGULATORY PROTEIN NARL-RELATED"/>
    <property type="match status" value="1"/>
</dbReference>
<evidence type="ECO:0000256" key="1">
    <source>
        <dbReference type="ARBA" id="ARBA00022553"/>
    </source>
</evidence>
<evidence type="ECO:0000256" key="2">
    <source>
        <dbReference type="ARBA" id="ARBA00023015"/>
    </source>
</evidence>
<keyword evidence="1 5" id="KW-0597">Phosphoprotein</keyword>
<dbReference type="AlphaFoldDB" id="A0A2N3YL63"/>
<keyword evidence="2" id="KW-0805">Transcription regulation</keyword>
<feature type="domain" description="Response regulatory" evidence="7">
    <location>
        <begin position="4"/>
        <end position="125"/>
    </location>
</feature>
<dbReference type="RefSeq" id="WP_101396000.1">
    <property type="nucleotide sequence ID" value="NZ_PJNE01000001.1"/>
</dbReference>
<gene>
    <name evidence="8" type="ORF">ATL31_2445</name>
</gene>
<organism evidence="8 9">
    <name type="scientific">Phycicoccus duodecadis</name>
    <dbReference type="NCBI Taxonomy" id="173053"/>
    <lineage>
        <taxon>Bacteria</taxon>
        <taxon>Bacillati</taxon>
        <taxon>Actinomycetota</taxon>
        <taxon>Actinomycetes</taxon>
        <taxon>Micrococcales</taxon>
        <taxon>Intrasporangiaceae</taxon>
        <taxon>Phycicoccus</taxon>
    </lineage>
</organism>
<proteinExistence type="predicted"/>
<dbReference type="Proteomes" id="UP000233781">
    <property type="component" value="Unassembled WGS sequence"/>
</dbReference>
<evidence type="ECO:0000259" key="6">
    <source>
        <dbReference type="PROSITE" id="PS50043"/>
    </source>
</evidence>
<reference evidence="8 9" key="1">
    <citation type="submission" date="2017-12" db="EMBL/GenBank/DDBJ databases">
        <title>Sequencing the genomes of 1000 Actinobacteria strains.</title>
        <authorList>
            <person name="Klenk H.-P."/>
        </authorList>
    </citation>
    <scope>NUCLEOTIDE SEQUENCE [LARGE SCALE GENOMIC DNA]</scope>
    <source>
        <strain evidence="8 9">DSM 12806</strain>
    </source>
</reference>
<keyword evidence="9" id="KW-1185">Reference proteome</keyword>
<dbReference type="Pfam" id="PF00196">
    <property type="entry name" value="GerE"/>
    <property type="match status" value="1"/>
</dbReference>
<evidence type="ECO:0000313" key="9">
    <source>
        <dbReference type="Proteomes" id="UP000233781"/>
    </source>
</evidence>
<keyword evidence="4" id="KW-0804">Transcription</keyword>
<dbReference type="EMBL" id="PJNE01000001">
    <property type="protein sequence ID" value="PKW27597.1"/>
    <property type="molecule type" value="Genomic_DNA"/>
</dbReference>
<feature type="modified residue" description="4-aspartylphosphate" evidence="5">
    <location>
        <position position="55"/>
    </location>
</feature>
<dbReference type="InterPro" id="IPR001789">
    <property type="entry name" value="Sig_transdc_resp-reg_receiver"/>
</dbReference>
<evidence type="ECO:0000256" key="5">
    <source>
        <dbReference type="PROSITE-ProRule" id="PRU00169"/>
    </source>
</evidence>
<feature type="domain" description="HTH luxR-type" evidence="6">
    <location>
        <begin position="149"/>
        <end position="220"/>
    </location>
</feature>
<protein>
    <submittedName>
        <fullName evidence="8">LuxR family two component transcriptional regulator</fullName>
    </submittedName>
</protein>